<evidence type="ECO:0000313" key="1">
    <source>
        <dbReference type="EMBL" id="KAJ0097343.1"/>
    </source>
</evidence>
<comment type="caution">
    <text evidence="1">The sequence shown here is derived from an EMBL/GenBank/DDBJ whole genome shotgun (WGS) entry which is preliminary data.</text>
</comment>
<protein>
    <submittedName>
        <fullName evidence="1">Uncharacterized protein</fullName>
    </submittedName>
</protein>
<organism evidence="1 2">
    <name type="scientific">Pistacia atlantica</name>
    <dbReference type="NCBI Taxonomy" id="434234"/>
    <lineage>
        <taxon>Eukaryota</taxon>
        <taxon>Viridiplantae</taxon>
        <taxon>Streptophyta</taxon>
        <taxon>Embryophyta</taxon>
        <taxon>Tracheophyta</taxon>
        <taxon>Spermatophyta</taxon>
        <taxon>Magnoliopsida</taxon>
        <taxon>eudicotyledons</taxon>
        <taxon>Gunneridae</taxon>
        <taxon>Pentapetalae</taxon>
        <taxon>rosids</taxon>
        <taxon>malvids</taxon>
        <taxon>Sapindales</taxon>
        <taxon>Anacardiaceae</taxon>
        <taxon>Pistacia</taxon>
    </lineage>
</organism>
<keyword evidence="2" id="KW-1185">Reference proteome</keyword>
<evidence type="ECO:0000313" key="2">
    <source>
        <dbReference type="Proteomes" id="UP001164250"/>
    </source>
</evidence>
<dbReference type="EMBL" id="CM047901">
    <property type="protein sequence ID" value="KAJ0097343.1"/>
    <property type="molecule type" value="Genomic_DNA"/>
</dbReference>
<proteinExistence type="predicted"/>
<accession>A0ACC1BER9</accession>
<dbReference type="Proteomes" id="UP001164250">
    <property type="component" value="Chromosome 5"/>
</dbReference>
<gene>
    <name evidence="1" type="ORF">Patl1_28415</name>
</gene>
<sequence>MDLDEVHGLREIEADAYSYFNGQLHGNKIWTGVVHGIGVTFIQPLDYSSFFSRDRVYGYPDDFERFTYFSRASLDYIVKSGKKPDVLHIHNWETAVVGPLFWDIFVNQGLGSTKIMLTCHSLDSQAGYYPFWNYISNQLHRPDRLQDNNKTHLINTLKGGVVYSNKVIIMSSMHSKSEIIRSLSHGLESTLSIHQNKLLVAPFGFDNSTWDPYYDKFLPENYCAENIQGKTACKVALQQQLGLFKHASTVLVGCIFSEVSDVVLENLKAVLRDAIMNGIQLIFMGTDKTPSANSALVSLQEELKGGHVRFFDIYDEALAHLIFAGSDIILCQSFHDPVLQVPLKALKYGAAPVSVASDDIRFRHFLDIDHETTKFSQFINSTFGNMTLSQALNEIKNSPSTWKRKIIDAMSRDFVGTRMLQHSYFCILSPKEFVNPRTGLHVDMYISMKASIISIATDFEVGIRGGQHGI</sequence>
<reference evidence="2" key="1">
    <citation type="journal article" date="2023" name="G3 (Bethesda)">
        <title>Genome assembly and association tests identify interacting loci associated with vigor, precocity, and sex in interspecific pistachio rootstocks.</title>
        <authorList>
            <person name="Palmer W."/>
            <person name="Jacygrad E."/>
            <person name="Sagayaradj S."/>
            <person name="Cavanaugh K."/>
            <person name="Han R."/>
            <person name="Bertier L."/>
            <person name="Beede B."/>
            <person name="Kafkas S."/>
            <person name="Golino D."/>
            <person name="Preece J."/>
            <person name="Michelmore R."/>
        </authorList>
    </citation>
    <scope>NUCLEOTIDE SEQUENCE [LARGE SCALE GENOMIC DNA]</scope>
</reference>
<name>A0ACC1BER9_9ROSI</name>